<feature type="transmembrane region" description="Helical" evidence="1">
    <location>
        <begin position="209"/>
        <end position="228"/>
    </location>
</feature>
<feature type="transmembrane region" description="Helical" evidence="1">
    <location>
        <begin position="93"/>
        <end position="116"/>
    </location>
</feature>
<feature type="transmembrane region" description="Helical" evidence="1">
    <location>
        <begin position="175"/>
        <end position="197"/>
    </location>
</feature>
<accession>A0A1M5MST4</accession>
<keyword evidence="1" id="KW-1133">Transmembrane helix</keyword>
<protein>
    <submittedName>
        <fullName evidence="3">S-adenosylmethionine uptake transporter</fullName>
    </submittedName>
</protein>
<keyword evidence="1" id="KW-0472">Membrane</keyword>
<evidence type="ECO:0000256" key="1">
    <source>
        <dbReference type="SAM" id="Phobius"/>
    </source>
</evidence>
<dbReference type="RefSeq" id="WP_072792668.1">
    <property type="nucleotide sequence ID" value="NZ_FQWM01000002.1"/>
</dbReference>
<evidence type="ECO:0000313" key="4">
    <source>
        <dbReference type="Proteomes" id="UP000184211"/>
    </source>
</evidence>
<dbReference type="InterPro" id="IPR000620">
    <property type="entry name" value="EamA_dom"/>
</dbReference>
<sequence length="296" mass="32063">MISDNLRGAFLMMGSMAFFTFNDACIKAIGSDMPLSQLLVLRGALTSIMIALLAWKLGVLRFDIARRDWGLLFLRTAGEVGAAYYFIEALRKMEIANVTAVLQALPLTVALGAALLFKEPLGWRRLLAIFIGFIGILLILRPGPSGFTPESISVLIAVAFVTLRDLSTRKISKRVPSLMGAFTAAIGVTAFAALMSLNIEWTPVSGHEAGLIVASSFLIGGAYLCSVMTMRVGEIAFIAPFRYTSLVWALIVGLLIFGEWPDGLTLIGAGIVVATGLFTLYRETRAKARQAKLRRI</sequence>
<dbReference type="GO" id="GO:0016020">
    <property type="term" value="C:membrane"/>
    <property type="evidence" value="ECO:0007669"/>
    <property type="project" value="InterPro"/>
</dbReference>
<dbReference type="EMBL" id="FQWM01000002">
    <property type="protein sequence ID" value="SHG80321.1"/>
    <property type="molecule type" value="Genomic_DNA"/>
</dbReference>
<reference evidence="4" key="1">
    <citation type="submission" date="2016-11" db="EMBL/GenBank/DDBJ databases">
        <authorList>
            <person name="Varghese N."/>
            <person name="Submissions S."/>
        </authorList>
    </citation>
    <scope>NUCLEOTIDE SEQUENCE [LARGE SCALE GENOMIC DNA]</scope>
    <source>
        <strain evidence="4">DSM 28223</strain>
    </source>
</reference>
<dbReference type="SUPFAM" id="SSF103481">
    <property type="entry name" value="Multidrug resistance efflux transporter EmrE"/>
    <property type="match status" value="2"/>
</dbReference>
<dbReference type="PANTHER" id="PTHR22911:SF135">
    <property type="entry name" value="BLR4310 PROTEIN"/>
    <property type="match status" value="1"/>
</dbReference>
<dbReference type="AlphaFoldDB" id="A0A1M5MST4"/>
<dbReference type="InterPro" id="IPR037185">
    <property type="entry name" value="EmrE-like"/>
</dbReference>
<proteinExistence type="predicted"/>
<evidence type="ECO:0000313" key="3">
    <source>
        <dbReference type="EMBL" id="SHG80321.1"/>
    </source>
</evidence>
<dbReference type="OrthoDB" id="7165334at2"/>
<feature type="transmembrane region" description="Helical" evidence="1">
    <location>
        <begin position="235"/>
        <end position="257"/>
    </location>
</feature>
<dbReference type="Proteomes" id="UP000184211">
    <property type="component" value="Unassembled WGS sequence"/>
</dbReference>
<keyword evidence="4" id="KW-1185">Reference proteome</keyword>
<name>A0A1M5MST4_9RHOB</name>
<gene>
    <name evidence="3" type="ORF">SAMN04488044_1321</name>
</gene>
<dbReference type="PANTHER" id="PTHR22911">
    <property type="entry name" value="ACYL-MALONYL CONDENSING ENZYME-RELATED"/>
    <property type="match status" value="1"/>
</dbReference>
<feature type="domain" description="EamA" evidence="2">
    <location>
        <begin position="7"/>
        <end position="140"/>
    </location>
</feature>
<feature type="transmembrane region" description="Helical" evidence="1">
    <location>
        <begin position="123"/>
        <end position="140"/>
    </location>
</feature>
<dbReference type="STRING" id="870908.SAMN04488044_1321"/>
<evidence type="ECO:0000259" key="2">
    <source>
        <dbReference type="Pfam" id="PF00892"/>
    </source>
</evidence>
<dbReference type="Pfam" id="PF00892">
    <property type="entry name" value="EamA"/>
    <property type="match status" value="1"/>
</dbReference>
<feature type="transmembrane region" description="Helical" evidence="1">
    <location>
        <begin position="35"/>
        <end position="57"/>
    </location>
</feature>
<keyword evidence="1" id="KW-0812">Transmembrane</keyword>
<dbReference type="Gene3D" id="1.10.3730.20">
    <property type="match status" value="1"/>
</dbReference>
<feature type="transmembrane region" description="Helical" evidence="1">
    <location>
        <begin position="263"/>
        <end position="281"/>
    </location>
</feature>
<organism evidence="3 4">
    <name type="scientific">Cognatishimia maritima</name>
    <dbReference type="NCBI Taxonomy" id="870908"/>
    <lineage>
        <taxon>Bacteria</taxon>
        <taxon>Pseudomonadati</taxon>
        <taxon>Pseudomonadota</taxon>
        <taxon>Alphaproteobacteria</taxon>
        <taxon>Rhodobacterales</taxon>
        <taxon>Paracoccaceae</taxon>
        <taxon>Cognatishimia</taxon>
    </lineage>
</organism>